<proteinExistence type="inferred from homology"/>
<dbReference type="GO" id="GO:0005524">
    <property type="term" value="F:ATP binding"/>
    <property type="evidence" value="ECO:0007669"/>
    <property type="project" value="UniProtKB-UniRule"/>
</dbReference>
<evidence type="ECO:0000256" key="23">
    <source>
        <dbReference type="PROSITE-ProRule" id="PRU10141"/>
    </source>
</evidence>
<comment type="subcellular location">
    <subcellularLocation>
        <location evidence="2">Cytoplasm</location>
    </subcellularLocation>
</comment>
<comment type="catalytic activity">
    <reaction evidence="21">
        <text>L-seryl-[protein] + ATP = O-phospho-L-seryl-[protein] + ADP + H(+)</text>
        <dbReference type="Rhea" id="RHEA:17989"/>
        <dbReference type="Rhea" id="RHEA-COMP:9863"/>
        <dbReference type="Rhea" id="RHEA-COMP:11604"/>
        <dbReference type="ChEBI" id="CHEBI:15378"/>
        <dbReference type="ChEBI" id="CHEBI:29999"/>
        <dbReference type="ChEBI" id="CHEBI:30616"/>
        <dbReference type="ChEBI" id="CHEBI:83421"/>
        <dbReference type="ChEBI" id="CHEBI:456216"/>
        <dbReference type="EC" id="2.7.11.22"/>
    </reaction>
</comment>
<name>A0A023BAN1_GRENI</name>
<keyword evidence="12 26" id="KW-0418">Kinase</keyword>
<dbReference type="EC" id="2.7.11.23" evidence="4"/>
<dbReference type="InterPro" id="IPR050108">
    <property type="entry name" value="CDK"/>
</dbReference>
<evidence type="ECO:0000256" key="17">
    <source>
        <dbReference type="ARBA" id="ARBA00039612"/>
    </source>
</evidence>
<dbReference type="GeneID" id="22911444"/>
<dbReference type="SMART" id="SM00220">
    <property type="entry name" value="S_TKc"/>
    <property type="match status" value="1"/>
</dbReference>
<dbReference type="GO" id="GO:0004693">
    <property type="term" value="F:cyclin-dependent protein serine/threonine kinase activity"/>
    <property type="evidence" value="ECO:0007669"/>
    <property type="project" value="UniProtKB-EC"/>
</dbReference>
<feature type="binding site" evidence="23">
    <location>
        <position position="32"/>
    </location>
    <ligand>
        <name>ATP</name>
        <dbReference type="ChEBI" id="CHEBI:30616"/>
    </ligand>
</feature>
<evidence type="ECO:0000256" key="9">
    <source>
        <dbReference type="ARBA" id="ARBA00022723"/>
    </source>
</evidence>
<evidence type="ECO:0000256" key="11">
    <source>
        <dbReference type="ARBA" id="ARBA00022776"/>
    </source>
</evidence>
<dbReference type="PANTHER" id="PTHR24056:SF46">
    <property type="entry name" value="CYCLIN-DEPENDENT KINASE 5"/>
    <property type="match status" value="1"/>
</dbReference>
<evidence type="ECO:0000256" key="14">
    <source>
        <dbReference type="ARBA" id="ARBA00022842"/>
    </source>
</evidence>
<evidence type="ECO:0000256" key="4">
    <source>
        <dbReference type="ARBA" id="ARBA00012409"/>
    </source>
</evidence>
<keyword evidence="8" id="KW-0808">Transferase</keyword>
<dbReference type="EMBL" id="AFNH02000286">
    <property type="protein sequence ID" value="EZG78389.1"/>
    <property type="molecule type" value="Genomic_DNA"/>
</dbReference>
<evidence type="ECO:0000256" key="19">
    <source>
        <dbReference type="ARBA" id="ARBA00042858"/>
    </source>
</evidence>
<accession>A0A023BAN1</accession>
<dbReference type="InterPro" id="IPR017441">
    <property type="entry name" value="Protein_kinase_ATP_BS"/>
</dbReference>
<evidence type="ECO:0000256" key="24">
    <source>
        <dbReference type="RuleBase" id="RU000304"/>
    </source>
</evidence>
<keyword evidence="10 23" id="KW-0547">Nucleotide-binding</keyword>
<comment type="cofactor">
    <cofactor evidence="1">
        <name>Mg(2+)</name>
        <dbReference type="ChEBI" id="CHEBI:18420"/>
    </cofactor>
</comment>
<dbReference type="eggNOG" id="KOG0594">
    <property type="taxonomic scope" value="Eukaryota"/>
</dbReference>
<evidence type="ECO:0000256" key="5">
    <source>
        <dbReference type="ARBA" id="ARBA00012425"/>
    </source>
</evidence>
<keyword evidence="14" id="KW-0460">Magnesium</keyword>
<evidence type="ECO:0000256" key="15">
    <source>
        <dbReference type="ARBA" id="ARBA00023306"/>
    </source>
</evidence>
<organism evidence="26 27">
    <name type="scientific">Gregarina niphandrodes</name>
    <name type="common">Septate eugregarine</name>
    <dbReference type="NCBI Taxonomy" id="110365"/>
    <lineage>
        <taxon>Eukaryota</taxon>
        <taxon>Sar</taxon>
        <taxon>Alveolata</taxon>
        <taxon>Apicomplexa</taxon>
        <taxon>Conoidasida</taxon>
        <taxon>Gregarinasina</taxon>
        <taxon>Eugregarinorida</taxon>
        <taxon>Gregarinidae</taxon>
        <taxon>Gregarina</taxon>
    </lineage>
</organism>
<dbReference type="InterPro" id="IPR000719">
    <property type="entry name" value="Prot_kinase_dom"/>
</dbReference>
<evidence type="ECO:0000313" key="27">
    <source>
        <dbReference type="Proteomes" id="UP000019763"/>
    </source>
</evidence>
<dbReference type="InterPro" id="IPR011009">
    <property type="entry name" value="Kinase-like_dom_sf"/>
</dbReference>
<evidence type="ECO:0000256" key="18">
    <source>
        <dbReference type="ARBA" id="ARBA00041902"/>
    </source>
</evidence>
<comment type="catalytic activity">
    <reaction evidence="20">
        <text>L-threonyl-[protein] + ATP = O-phospho-L-threonyl-[protein] + ADP + H(+)</text>
        <dbReference type="Rhea" id="RHEA:46608"/>
        <dbReference type="Rhea" id="RHEA-COMP:11060"/>
        <dbReference type="Rhea" id="RHEA-COMP:11605"/>
        <dbReference type="ChEBI" id="CHEBI:15378"/>
        <dbReference type="ChEBI" id="CHEBI:30013"/>
        <dbReference type="ChEBI" id="CHEBI:30616"/>
        <dbReference type="ChEBI" id="CHEBI:61977"/>
        <dbReference type="ChEBI" id="CHEBI:456216"/>
        <dbReference type="EC" id="2.7.11.22"/>
    </reaction>
</comment>
<keyword evidence="11" id="KW-0498">Mitosis</keyword>
<evidence type="ECO:0000256" key="1">
    <source>
        <dbReference type="ARBA" id="ARBA00001946"/>
    </source>
</evidence>
<dbReference type="RefSeq" id="XP_011129322.1">
    <property type="nucleotide sequence ID" value="XM_011131020.1"/>
</dbReference>
<evidence type="ECO:0000256" key="3">
    <source>
        <dbReference type="ARBA" id="ARBA00006485"/>
    </source>
</evidence>
<keyword evidence="7" id="KW-0132">Cell division</keyword>
<comment type="caution">
    <text evidence="26">The sequence shown here is derived from an EMBL/GenBank/DDBJ whole genome shotgun (WGS) entry which is preliminary data.</text>
</comment>
<dbReference type="PROSITE" id="PS50011">
    <property type="entry name" value="PROTEIN_KINASE_DOM"/>
    <property type="match status" value="1"/>
</dbReference>
<dbReference type="GO" id="GO:0005634">
    <property type="term" value="C:nucleus"/>
    <property type="evidence" value="ECO:0007669"/>
    <property type="project" value="TreeGrafter"/>
</dbReference>
<dbReference type="PROSITE" id="PS00108">
    <property type="entry name" value="PROTEIN_KINASE_ST"/>
    <property type="match status" value="1"/>
</dbReference>
<comment type="subunit">
    <text evidence="16">May form a complex composed of at least the catalytic subunit CRK2 and a cyclin.</text>
</comment>
<evidence type="ECO:0000256" key="16">
    <source>
        <dbReference type="ARBA" id="ARBA00038543"/>
    </source>
</evidence>
<dbReference type="OMA" id="YLYQITR"/>
<dbReference type="GO" id="GO:0005737">
    <property type="term" value="C:cytoplasm"/>
    <property type="evidence" value="ECO:0007669"/>
    <property type="project" value="UniProtKB-SubCell"/>
</dbReference>
<keyword evidence="6 24" id="KW-0723">Serine/threonine-protein kinase</keyword>
<comment type="similarity">
    <text evidence="3">Belongs to the protein kinase superfamily. CMGC Ser/Thr protein kinase family. CDC2/CDKX subfamily.</text>
</comment>
<dbReference type="Pfam" id="PF00069">
    <property type="entry name" value="Pkinase"/>
    <property type="match status" value="1"/>
</dbReference>
<evidence type="ECO:0000256" key="13">
    <source>
        <dbReference type="ARBA" id="ARBA00022840"/>
    </source>
</evidence>
<evidence type="ECO:0000256" key="12">
    <source>
        <dbReference type="ARBA" id="ARBA00022777"/>
    </source>
</evidence>
<dbReference type="Proteomes" id="UP000019763">
    <property type="component" value="Unassembled WGS sequence"/>
</dbReference>
<keyword evidence="13 23" id="KW-0067">ATP-binding</keyword>
<evidence type="ECO:0000256" key="2">
    <source>
        <dbReference type="ARBA" id="ARBA00004496"/>
    </source>
</evidence>
<dbReference type="OrthoDB" id="1732493at2759"/>
<evidence type="ECO:0000256" key="20">
    <source>
        <dbReference type="ARBA" id="ARBA00047811"/>
    </source>
</evidence>
<keyword evidence="9" id="KW-0479">Metal-binding</keyword>
<keyword evidence="27" id="KW-1185">Reference proteome</keyword>
<evidence type="ECO:0000256" key="7">
    <source>
        <dbReference type="ARBA" id="ARBA00022618"/>
    </source>
</evidence>
<reference evidence="26" key="1">
    <citation type="submission" date="2013-12" db="EMBL/GenBank/DDBJ databases">
        <authorList>
            <person name="Omoto C.K."/>
            <person name="Sibley D."/>
            <person name="Venepally P."/>
            <person name="Hadjithomas M."/>
            <person name="Karamycheva S."/>
            <person name="Brunk B."/>
            <person name="Roos D."/>
            <person name="Caler E."/>
            <person name="Lorenzi H."/>
        </authorList>
    </citation>
    <scope>NUCLEOTIDE SEQUENCE</scope>
</reference>
<dbReference type="PANTHER" id="PTHR24056">
    <property type="entry name" value="CELL DIVISION PROTEIN KINASE"/>
    <property type="match status" value="1"/>
</dbReference>
<comment type="catalytic activity">
    <reaction evidence="22">
        <text>[DNA-directed RNA polymerase] + ATP = phospho-[DNA-directed RNA polymerase] + ADP + H(+)</text>
        <dbReference type="Rhea" id="RHEA:10216"/>
        <dbReference type="Rhea" id="RHEA-COMP:11321"/>
        <dbReference type="Rhea" id="RHEA-COMP:11322"/>
        <dbReference type="ChEBI" id="CHEBI:15378"/>
        <dbReference type="ChEBI" id="CHEBI:30616"/>
        <dbReference type="ChEBI" id="CHEBI:43176"/>
        <dbReference type="ChEBI" id="CHEBI:68546"/>
        <dbReference type="ChEBI" id="CHEBI:456216"/>
        <dbReference type="EC" id="2.7.11.23"/>
    </reaction>
</comment>
<dbReference type="FunFam" id="3.30.200.20:FF:000375">
    <property type="entry name" value="Cell division related protein kinase 2"/>
    <property type="match status" value="1"/>
</dbReference>
<dbReference type="CDD" id="cd07829">
    <property type="entry name" value="STKc_CDK_like"/>
    <property type="match status" value="1"/>
</dbReference>
<dbReference type="VEuPathDB" id="CryptoDB:GNI_037220"/>
<sequence length="290" mass="33153">MERYLKLEKIGEGTYGVVYKAQDPSGVLYALKKIRLENEIGGIPSTAIREIALLKELQHHPNIVRLHDVLHTDRRLFLVFEYLDRDLKKLLDVCDDGLDPLTTKSFLYQLLRGVTHCHDHRILHRDLKPQNLLINREGALKIADFGLARAFGIPVRAFTHEVVTLWYRPPEVLLGSRQYTTSLDIWSIGCIFAEMASGRPLFPGTSDSDQLQRIFLLLGNPDPHSWPGLNDLPSWKTVKNELPTGPKQSVRSLLSRLDSAGIDLLLKMLEYDPEKRISARDAMRHHYFST</sequence>
<dbReference type="EC" id="2.7.11.22" evidence="5"/>
<dbReference type="PROSITE" id="PS00107">
    <property type="entry name" value="PROTEIN_KINASE_ATP"/>
    <property type="match status" value="1"/>
</dbReference>
<evidence type="ECO:0000256" key="6">
    <source>
        <dbReference type="ARBA" id="ARBA00022527"/>
    </source>
</evidence>
<evidence type="ECO:0000256" key="8">
    <source>
        <dbReference type="ARBA" id="ARBA00022679"/>
    </source>
</evidence>
<feature type="domain" description="Protein kinase" evidence="25">
    <location>
        <begin position="4"/>
        <end position="288"/>
    </location>
</feature>
<dbReference type="GO" id="GO:0046872">
    <property type="term" value="F:metal ion binding"/>
    <property type="evidence" value="ECO:0007669"/>
    <property type="project" value="UniProtKB-KW"/>
</dbReference>
<dbReference type="Gene3D" id="3.30.200.20">
    <property type="entry name" value="Phosphorylase Kinase, domain 1"/>
    <property type="match status" value="1"/>
</dbReference>
<protein>
    <recommendedName>
        <fullName evidence="17">Cyclin-dependent kinase 2 homolog</fullName>
        <ecNumber evidence="5">2.7.11.22</ecNumber>
        <ecNumber evidence="4">2.7.11.23</ecNumber>
    </recommendedName>
    <alternativeName>
        <fullName evidence="18">Cell division control protein 2 homolog</fullName>
    </alternativeName>
    <alternativeName>
        <fullName evidence="19">cdc2-related kinase 2</fullName>
    </alternativeName>
</protein>
<dbReference type="GO" id="GO:0008353">
    <property type="term" value="F:RNA polymerase II CTD heptapeptide repeat kinase activity"/>
    <property type="evidence" value="ECO:0007669"/>
    <property type="project" value="UniProtKB-EC"/>
</dbReference>
<dbReference type="InterPro" id="IPR008271">
    <property type="entry name" value="Ser/Thr_kinase_AS"/>
</dbReference>
<dbReference type="SUPFAM" id="SSF56112">
    <property type="entry name" value="Protein kinase-like (PK-like)"/>
    <property type="match status" value="1"/>
</dbReference>
<gene>
    <name evidence="26" type="ORF">GNI_037220</name>
</gene>
<evidence type="ECO:0000256" key="22">
    <source>
        <dbReference type="ARBA" id="ARBA00049280"/>
    </source>
</evidence>
<evidence type="ECO:0000256" key="21">
    <source>
        <dbReference type="ARBA" id="ARBA00048367"/>
    </source>
</evidence>
<keyword evidence="15" id="KW-0131">Cell cycle</keyword>
<dbReference type="FunFam" id="1.10.510.10:FF:000574">
    <property type="entry name" value="Cell division related protein kinase 2"/>
    <property type="match status" value="1"/>
</dbReference>
<evidence type="ECO:0000259" key="25">
    <source>
        <dbReference type="PROSITE" id="PS50011"/>
    </source>
</evidence>
<dbReference type="Gene3D" id="1.10.510.10">
    <property type="entry name" value="Transferase(Phosphotransferase) domain 1"/>
    <property type="match status" value="1"/>
</dbReference>
<dbReference type="GO" id="GO:0051301">
    <property type="term" value="P:cell division"/>
    <property type="evidence" value="ECO:0007669"/>
    <property type="project" value="UniProtKB-KW"/>
</dbReference>
<evidence type="ECO:0000313" key="26">
    <source>
        <dbReference type="EMBL" id="EZG78389.1"/>
    </source>
</evidence>
<evidence type="ECO:0000256" key="10">
    <source>
        <dbReference type="ARBA" id="ARBA00022741"/>
    </source>
</evidence>
<dbReference type="AlphaFoldDB" id="A0A023BAN1"/>